<protein>
    <recommendedName>
        <fullName evidence="6">GTPase HflX</fullName>
    </recommendedName>
    <alternativeName>
        <fullName evidence="6">GTP-binding protein HflX</fullName>
    </alternativeName>
</protein>
<comment type="subunit">
    <text evidence="6">Monomer. Associates with the 50S ribosomal subunit.</text>
</comment>
<dbReference type="PIRSF" id="PIRSF006809">
    <property type="entry name" value="GTP-binding_hflX_prd"/>
    <property type="match status" value="1"/>
</dbReference>
<dbReference type="GO" id="GO:0005525">
    <property type="term" value="F:GTP binding"/>
    <property type="evidence" value="ECO:0007669"/>
    <property type="project" value="UniProtKB-UniRule"/>
</dbReference>
<comment type="subcellular location">
    <subcellularLocation>
        <location evidence="6">Cytoplasm</location>
    </subcellularLocation>
    <text evidence="6">May associate with membranes.</text>
</comment>
<reference evidence="10 11" key="1">
    <citation type="submission" date="2017-01" db="EMBL/GenBank/DDBJ databases">
        <title>Complete Genome Sequence of Dolosigranulum pigrum isolated from a Patient with interstitial lung disease.</title>
        <authorList>
            <person name="Mukhopadhyay R."/>
            <person name="Joaquin J."/>
            <person name="Hogue R."/>
            <person name="Fitzgerald S."/>
            <person name="Jospin G."/>
            <person name="Eisen J.A."/>
            <person name="Chaturvedi V."/>
        </authorList>
    </citation>
    <scope>NUCLEOTIDE SEQUENCE [LARGE SCALE GENOMIC DNA]</scope>
    <source>
        <strain evidence="10 11">15S00348</strain>
    </source>
</reference>
<dbReference type="GO" id="GO:0003924">
    <property type="term" value="F:GTPase activity"/>
    <property type="evidence" value="ECO:0007669"/>
    <property type="project" value="UniProtKB-UniRule"/>
</dbReference>
<dbReference type="InterPro" id="IPR032305">
    <property type="entry name" value="GTP-bd_M"/>
</dbReference>
<evidence type="ECO:0000256" key="7">
    <source>
        <dbReference type="PIRSR" id="PIRSR006809-1"/>
    </source>
</evidence>
<dbReference type="Gene3D" id="6.10.250.2860">
    <property type="match status" value="1"/>
</dbReference>
<dbReference type="HAMAP" id="MF_00900">
    <property type="entry name" value="GTPase_HflX"/>
    <property type="match status" value="1"/>
</dbReference>
<feature type="binding site" evidence="8">
    <location>
        <position position="232"/>
    </location>
    <ligand>
        <name>Mg(2+)</name>
        <dbReference type="ChEBI" id="CHEBI:18420"/>
    </ligand>
</feature>
<feature type="domain" description="Hflx-type G" evidence="9">
    <location>
        <begin position="199"/>
        <end position="361"/>
    </location>
</feature>
<dbReference type="AlphaFoldDB" id="A0A1S8KM89"/>
<evidence type="ECO:0000256" key="8">
    <source>
        <dbReference type="PIRSR" id="PIRSR006809-2"/>
    </source>
</evidence>
<sequence length="415" mass="46896">MKKKQQYEQVILVGVQTKESDDQFRESLNELQALVENAGGEVVGELTQKRDQIDTKTFIGSGKLIELSHLTDELAASTVVFNQQLSPSHTRNIQEVVDAKVIDRTQVILDIFALRARSKEGQLQVQLAQLEYMLPRLVGQGENMSRLGAGIGTRGPGESKLETDRRHITAQMTDIRRELQKITDHRQRNRQHRSESGVIQIGLIGYTNAGKSTVLNALTDARTYEADALFATLDPLTRELELPSGAQATMTDTVGFIQDLPTTLIEAFKSTIEEARGADILLHVIDAAQPNIQARERTVRKLLEQLEMDDIPVLYVYNKADMIEDVNFTAESYPSVVISARREEDTNYILREIEAFLQEEFTYYEAQIEPSRGDILARLRQETIMTEQAFNEEARQYDVAGYTKPEGYWDTQLNG</sequence>
<feature type="binding site" evidence="7">
    <location>
        <begin position="318"/>
        <end position="321"/>
    </location>
    <ligand>
        <name>GTP</name>
        <dbReference type="ChEBI" id="CHEBI:37565"/>
    </ligand>
</feature>
<name>A0A1S8KM89_9LACT</name>
<keyword evidence="5 6" id="KW-0342">GTP-binding</keyword>
<dbReference type="Gene3D" id="3.40.50.300">
    <property type="entry name" value="P-loop containing nucleotide triphosphate hydrolases"/>
    <property type="match status" value="1"/>
</dbReference>
<feature type="binding site" evidence="7">
    <location>
        <begin position="230"/>
        <end position="234"/>
    </location>
    <ligand>
        <name>GTP</name>
        <dbReference type="ChEBI" id="CHEBI:37565"/>
    </ligand>
</feature>
<dbReference type="Pfam" id="PF16360">
    <property type="entry name" value="GTP-bdg_M"/>
    <property type="match status" value="1"/>
</dbReference>
<evidence type="ECO:0000256" key="5">
    <source>
        <dbReference type="ARBA" id="ARBA00023134"/>
    </source>
</evidence>
<dbReference type="PANTHER" id="PTHR10229">
    <property type="entry name" value="GTP-BINDING PROTEIN HFLX"/>
    <property type="match status" value="1"/>
</dbReference>
<feature type="binding site" evidence="7">
    <location>
        <begin position="252"/>
        <end position="255"/>
    </location>
    <ligand>
        <name>GTP</name>
        <dbReference type="ChEBI" id="CHEBI:37565"/>
    </ligand>
</feature>
<comment type="function">
    <text evidence="6">GTPase that associates with the 50S ribosomal subunit and may have a role during protein synthesis or ribosome biogenesis.</text>
</comment>
<dbReference type="InterPro" id="IPR042108">
    <property type="entry name" value="GTPase_HflX_N_sf"/>
</dbReference>
<comment type="cofactor">
    <cofactor evidence="8">
        <name>Mg(2+)</name>
        <dbReference type="ChEBI" id="CHEBI:18420"/>
    </cofactor>
</comment>
<evidence type="ECO:0000256" key="3">
    <source>
        <dbReference type="ARBA" id="ARBA00022741"/>
    </source>
</evidence>
<dbReference type="InterPro" id="IPR006073">
    <property type="entry name" value="GTP-bd"/>
</dbReference>
<dbReference type="Pfam" id="PF13167">
    <property type="entry name" value="GTP-bdg_N"/>
    <property type="match status" value="1"/>
</dbReference>
<feature type="binding site" evidence="8">
    <location>
        <position position="212"/>
    </location>
    <ligand>
        <name>Mg(2+)</name>
        <dbReference type="ChEBI" id="CHEBI:18420"/>
    </ligand>
</feature>
<proteinExistence type="inferred from homology"/>
<dbReference type="GO" id="GO:0043022">
    <property type="term" value="F:ribosome binding"/>
    <property type="evidence" value="ECO:0007669"/>
    <property type="project" value="TreeGrafter"/>
</dbReference>
<keyword evidence="1 6" id="KW-0963">Cytoplasm</keyword>
<evidence type="ECO:0000256" key="6">
    <source>
        <dbReference type="HAMAP-Rule" id="MF_00900"/>
    </source>
</evidence>
<dbReference type="FunFam" id="3.40.50.11060:FF:000001">
    <property type="entry name" value="GTPase HflX"/>
    <property type="match status" value="1"/>
</dbReference>
<organism evidence="10 11">
    <name type="scientific">Dolosigranulum pigrum</name>
    <dbReference type="NCBI Taxonomy" id="29394"/>
    <lineage>
        <taxon>Bacteria</taxon>
        <taxon>Bacillati</taxon>
        <taxon>Bacillota</taxon>
        <taxon>Bacilli</taxon>
        <taxon>Lactobacillales</taxon>
        <taxon>Carnobacteriaceae</taxon>
        <taxon>Dolosigranulum</taxon>
    </lineage>
</organism>
<dbReference type="Pfam" id="PF01926">
    <property type="entry name" value="MMR_HSR1"/>
    <property type="match status" value="1"/>
</dbReference>
<dbReference type="InterPro" id="IPR016496">
    <property type="entry name" value="GTPase_HflX"/>
</dbReference>
<dbReference type="InterPro" id="IPR030394">
    <property type="entry name" value="G_HFLX_dom"/>
</dbReference>
<evidence type="ECO:0000256" key="4">
    <source>
        <dbReference type="ARBA" id="ARBA00022842"/>
    </source>
</evidence>
<dbReference type="PANTHER" id="PTHR10229:SF0">
    <property type="entry name" value="GTP-BINDING PROTEIN 6-RELATED"/>
    <property type="match status" value="1"/>
</dbReference>
<dbReference type="Gene3D" id="3.40.50.11060">
    <property type="entry name" value="GTPase HflX, N-terminal domain"/>
    <property type="match status" value="1"/>
</dbReference>
<dbReference type="PROSITE" id="PS51705">
    <property type="entry name" value="G_HFLX"/>
    <property type="match status" value="1"/>
</dbReference>
<dbReference type="InterPro" id="IPR025121">
    <property type="entry name" value="GTPase_HflX_N"/>
</dbReference>
<gene>
    <name evidence="6" type="primary">hflX</name>
    <name evidence="10" type="ORF">BWX42_02670</name>
</gene>
<dbReference type="CDD" id="cd01878">
    <property type="entry name" value="HflX"/>
    <property type="match status" value="1"/>
</dbReference>
<dbReference type="NCBIfam" id="TIGR03156">
    <property type="entry name" value="GTP_HflX"/>
    <property type="match status" value="1"/>
</dbReference>
<accession>A0A1S8KM89</accession>
<dbReference type="PRINTS" id="PR00326">
    <property type="entry name" value="GTP1OBG"/>
</dbReference>
<dbReference type="EMBL" id="MUYF01000003">
    <property type="protein sequence ID" value="OOL80820.1"/>
    <property type="molecule type" value="Genomic_DNA"/>
</dbReference>
<evidence type="ECO:0000313" key="11">
    <source>
        <dbReference type="Proteomes" id="UP000190409"/>
    </source>
</evidence>
<feature type="binding site" evidence="7">
    <location>
        <begin position="205"/>
        <end position="212"/>
    </location>
    <ligand>
        <name>GTP</name>
        <dbReference type="ChEBI" id="CHEBI:37565"/>
    </ligand>
</feature>
<dbReference type="GO" id="GO:0005737">
    <property type="term" value="C:cytoplasm"/>
    <property type="evidence" value="ECO:0007669"/>
    <property type="project" value="UniProtKB-SubCell"/>
</dbReference>
<evidence type="ECO:0000256" key="1">
    <source>
        <dbReference type="ARBA" id="ARBA00022490"/>
    </source>
</evidence>
<evidence type="ECO:0000259" key="9">
    <source>
        <dbReference type="PROSITE" id="PS51705"/>
    </source>
</evidence>
<dbReference type="Proteomes" id="UP000190409">
    <property type="component" value="Unassembled WGS sequence"/>
</dbReference>
<keyword evidence="4 8" id="KW-0460">Magnesium</keyword>
<dbReference type="InterPro" id="IPR027417">
    <property type="entry name" value="P-loop_NTPase"/>
</dbReference>
<comment type="caution">
    <text evidence="10">The sequence shown here is derived from an EMBL/GenBank/DDBJ whole genome shotgun (WGS) entry which is preliminary data.</text>
</comment>
<keyword evidence="3 6" id="KW-0547">Nucleotide-binding</keyword>
<feature type="binding site" evidence="7">
    <location>
        <begin position="339"/>
        <end position="341"/>
    </location>
    <ligand>
        <name>GTP</name>
        <dbReference type="ChEBI" id="CHEBI:37565"/>
    </ligand>
</feature>
<evidence type="ECO:0000313" key="10">
    <source>
        <dbReference type="EMBL" id="OOL80820.1"/>
    </source>
</evidence>
<dbReference type="SUPFAM" id="SSF52540">
    <property type="entry name" value="P-loop containing nucleoside triphosphate hydrolases"/>
    <property type="match status" value="1"/>
</dbReference>
<comment type="similarity">
    <text evidence="6">Belongs to the TRAFAC class OBG-HflX-like GTPase superfamily. HflX GTPase family.</text>
</comment>
<dbReference type="GO" id="GO:0046872">
    <property type="term" value="F:metal ion binding"/>
    <property type="evidence" value="ECO:0007669"/>
    <property type="project" value="UniProtKB-KW"/>
</dbReference>
<evidence type="ECO:0000256" key="2">
    <source>
        <dbReference type="ARBA" id="ARBA00022723"/>
    </source>
</evidence>
<keyword evidence="2 8" id="KW-0479">Metal-binding</keyword>